<accession>A0ABQ5QPZ5</accession>
<evidence type="ECO:0000313" key="2">
    <source>
        <dbReference type="Proteomes" id="UP001144280"/>
    </source>
</evidence>
<keyword evidence="2" id="KW-1185">Reference proteome</keyword>
<reference evidence="1" key="1">
    <citation type="submission" date="2022-12" db="EMBL/GenBank/DDBJ databases">
        <title>New Phytohabitans aurantiacus sp. RD004123 nov., an actinomycete isolated from soil.</title>
        <authorList>
            <person name="Triningsih D.W."/>
            <person name="Harunari E."/>
            <person name="Igarashi Y."/>
        </authorList>
    </citation>
    <scope>NUCLEOTIDE SEQUENCE</scope>
    <source>
        <strain evidence="1">RD004123</strain>
    </source>
</reference>
<comment type="caution">
    <text evidence="1">The sequence shown here is derived from an EMBL/GenBank/DDBJ whole genome shotgun (WGS) entry which is preliminary data.</text>
</comment>
<sequence length="223" mass="24209">MVTAGRSFQQGEVTRAELLRLTSQFEIGRDFFASDMDSWHYDVRLVEGDLNVSGPLDLFAEKLAALVVTGNLDVRGAYGDGDDPWSGAFVLGDMRAANVVTAGSLNVAGSLTVAGGIVGDYNDYGATIGGQTTARYLHTEHHWFDFGAAVNVEHVLGPPRGSWPKSTRLQELPAASYPDVLVPEVFSPDPAELSDEERAEGWFDLDHRELLRRTWAGEAVLLG</sequence>
<evidence type="ECO:0000313" key="1">
    <source>
        <dbReference type="EMBL" id="GLH96528.1"/>
    </source>
</evidence>
<dbReference type="RefSeq" id="WP_281893758.1">
    <property type="nucleotide sequence ID" value="NZ_BSDI01000007.1"/>
</dbReference>
<name>A0ABQ5QPZ5_9ACTN</name>
<protein>
    <submittedName>
        <fullName evidence="1">Uncharacterized protein</fullName>
    </submittedName>
</protein>
<organism evidence="1 2">
    <name type="scientific">Phytohabitans aurantiacus</name>
    <dbReference type="NCBI Taxonomy" id="3016789"/>
    <lineage>
        <taxon>Bacteria</taxon>
        <taxon>Bacillati</taxon>
        <taxon>Actinomycetota</taxon>
        <taxon>Actinomycetes</taxon>
        <taxon>Micromonosporales</taxon>
        <taxon>Micromonosporaceae</taxon>
    </lineage>
</organism>
<dbReference type="Proteomes" id="UP001144280">
    <property type="component" value="Unassembled WGS sequence"/>
</dbReference>
<gene>
    <name evidence="1" type="ORF">Pa4123_18020</name>
</gene>
<dbReference type="EMBL" id="BSDI01000007">
    <property type="protein sequence ID" value="GLH96528.1"/>
    <property type="molecule type" value="Genomic_DNA"/>
</dbReference>
<proteinExistence type="predicted"/>